<accession>A0A6A6DCC6</accession>
<comment type="similarity">
    <text evidence="5">Belongs to the SAT4 family.</text>
</comment>
<feature type="transmembrane region" description="Helical" evidence="6">
    <location>
        <begin position="167"/>
        <end position="189"/>
    </location>
</feature>
<feature type="transmembrane region" description="Helical" evidence="6">
    <location>
        <begin position="44"/>
        <end position="68"/>
    </location>
</feature>
<dbReference type="Pfam" id="PF20684">
    <property type="entry name" value="Fung_rhodopsin"/>
    <property type="match status" value="1"/>
</dbReference>
<keyword evidence="9" id="KW-1185">Reference proteome</keyword>
<evidence type="ECO:0000313" key="8">
    <source>
        <dbReference type="EMBL" id="KAF2176653.1"/>
    </source>
</evidence>
<reference evidence="8" key="1">
    <citation type="journal article" date="2020" name="Stud. Mycol.">
        <title>101 Dothideomycetes genomes: a test case for predicting lifestyles and emergence of pathogens.</title>
        <authorList>
            <person name="Haridas S."/>
            <person name="Albert R."/>
            <person name="Binder M."/>
            <person name="Bloem J."/>
            <person name="Labutti K."/>
            <person name="Salamov A."/>
            <person name="Andreopoulos B."/>
            <person name="Baker S."/>
            <person name="Barry K."/>
            <person name="Bills G."/>
            <person name="Bluhm B."/>
            <person name="Cannon C."/>
            <person name="Castanera R."/>
            <person name="Culley D."/>
            <person name="Daum C."/>
            <person name="Ezra D."/>
            <person name="Gonzalez J."/>
            <person name="Henrissat B."/>
            <person name="Kuo A."/>
            <person name="Liang C."/>
            <person name="Lipzen A."/>
            <person name="Lutzoni F."/>
            <person name="Magnuson J."/>
            <person name="Mondo S."/>
            <person name="Nolan M."/>
            <person name="Ohm R."/>
            <person name="Pangilinan J."/>
            <person name="Park H.-J."/>
            <person name="Ramirez L."/>
            <person name="Alfaro M."/>
            <person name="Sun H."/>
            <person name="Tritt A."/>
            <person name="Yoshinaga Y."/>
            <person name="Zwiers L.-H."/>
            <person name="Turgeon B."/>
            <person name="Goodwin S."/>
            <person name="Spatafora J."/>
            <person name="Crous P."/>
            <person name="Grigoriev I."/>
        </authorList>
    </citation>
    <scope>NUCLEOTIDE SEQUENCE</scope>
    <source>
        <strain evidence="8">CBS 207.26</strain>
    </source>
</reference>
<feature type="transmembrane region" description="Helical" evidence="6">
    <location>
        <begin position="201"/>
        <end position="219"/>
    </location>
</feature>
<feature type="domain" description="Rhodopsin" evidence="7">
    <location>
        <begin position="28"/>
        <end position="237"/>
    </location>
</feature>
<evidence type="ECO:0000256" key="4">
    <source>
        <dbReference type="ARBA" id="ARBA00023136"/>
    </source>
</evidence>
<dbReference type="InterPro" id="IPR052337">
    <property type="entry name" value="SAT4-like"/>
</dbReference>
<protein>
    <recommendedName>
        <fullName evidence="7">Rhodopsin domain-containing protein</fullName>
    </recommendedName>
</protein>
<dbReference type="PANTHER" id="PTHR33048">
    <property type="entry name" value="PTH11-LIKE INTEGRAL MEMBRANE PROTEIN (AFU_ORTHOLOGUE AFUA_5G11245)"/>
    <property type="match status" value="1"/>
</dbReference>
<evidence type="ECO:0000256" key="1">
    <source>
        <dbReference type="ARBA" id="ARBA00004141"/>
    </source>
</evidence>
<evidence type="ECO:0000256" key="3">
    <source>
        <dbReference type="ARBA" id="ARBA00022989"/>
    </source>
</evidence>
<keyword evidence="3 6" id="KW-1133">Transmembrane helix</keyword>
<gene>
    <name evidence="8" type="ORF">K469DRAFT_606539</name>
</gene>
<proteinExistence type="inferred from homology"/>
<dbReference type="OrthoDB" id="3897607at2759"/>
<evidence type="ECO:0000313" key="9">
    <source>
        <dbReference type="Proteomes" id="UP000800200"/>
    </source>
</evidence>
<dbReference type="PANTHER" id="PTHR33048:SF31">
    <property type="entry name" value="INTEGRAL MEMBRANE PROTEIN"/>
    <property type="match status" value="1"/>
</dbReference>
<feature type="transmembrane region" description="Helical" evidence="6">
    <location>
        <begin position="114"/>
        <end position="137"/>
    </location>
</feature>
<feature type="transmembrane region" description="Helical" evidence="6">
    <location>
        <begin position="80"/>
        <end position="102"/>
    </location>
</feature>
<keyword evidence="4 6" id="KW-0472">Membrane</keyword>
<dbReference type="Proteomes" id="UP000800200">
    <property type="component" value="Unassembled WGS sequence"/>
</dbReference>
<evidence type="ECO:0000259" key="7">
    <source>
        <dbReference type="Pfam" id="PF20684"/>
    </source>
</evidence>
<dbReference type="InterPro" id="IPR049326">
    <property type="entry name" value="Rhodopsin_dom_fungi"/>
</dbReference>
<evidence type="ECO:0000256" key="2">
    <source>
        <dbReference type="ARBA" id="ARBA00022692"/>
    </source>
</evidence>
<name>A0A6A6DCC6_9PEZI</name>
<sequence length="243" mass="27027">MAGFYQDSPGLLICILVLAIPGYISMGFRLYTRLTRRAWGADDWCMAYAAFPFMVETISGILAAYFGVGQRQAGLSPSDLKSTLMVSIFLQCILSIRTCIAFQLCRVAMTRKQYLYVIYGMMVANSLTLVMVFIFQLTQCKPIAFNWDKTIPGGNCLDQKYLTGISFSMSAVNITTDWACALLPIPLLWNVQMNRRKKISVGIILSMGAAASCAALIRLKYTVNLKDSTDFTCSSTYIDHLTL</sequence>
<evidence type="ECO:0000256" key="5">
    <source>
        <dbReference type="ARBA" id="ARBA00038359"/>
    </source>
</evidence>
<keyword evidence="2 6" id="KW-0812">Transmembrane</keyword>
<dbReference type="EMBL" id="ML994704">
    <property type="protein sequence ID" value="KAF2176653.1"/>
    <property type="molecule type" value="Genomic_DNA"/>
</dbReference>
<dbReference type="GO" id="GO:0016020">
    <property type="term" value="C:membrane"/>
    <property type="evidence" value="ECO:0007669"/>
    <property type="project" value="UniProtKB-SubCell"/>
</dbReference>
<dbReference type="AlphaFoldDB" id="A0A6A6DCC6"/>
<feature type="transmembrane region" description="Helical" evidence="6">
    <location>
        <begin position="12"/>
        <end position="32"/>
    </location>
</feature>
<organism evidence="8 9">
    <name type="scientific">Zopfia rhizophila CBS 207.26</name>
    <dbReference type="NCBI Taxonomy" id="1314779"/>
    <lineage>
        <taxon>Eukaryota</taxon>
        <taxon>Fungi</taxon>
        <taxon>Dikarya</taxon>
        <taxon>Ascomycota</taxon>
        <taxon>Pezizomycotina</taxon>
        <taxon>Dothideomycetes</taxon>
        <taxon>Dothideomycetes incertae sedis</taxon>
        <taxon>Zopfiaceae</taxon>
        <taxon>Zopfia</taxon>
    </lineage>
</organism>
<evidence type="ECO:0000256" key="6">
    <source>
        <dbReference type="SAM" id="Phobius"/>
    </source>
</evidence>
<comment type="subcellular location">
    <subcellularLocation>
        <location evidence="1">Membrane</location>
        <topology evidence="1">Multi-pass membrane protein</topology>
    </subcellularLocation>
</comment>